<dbReference type="Gene3D" id="2.30.110.10">
    <property type="entry name" value="Electron Transport, Fmn-binding Protein, Chain A"/>
    <property type="match status" value="1"/>
</dbReference>
<dbReference type="RefSeq" id="WP_188712501.1">
    <property type="nucleotide sequence ID" value="NZ_BMHO01000001.1"/>
</dbReference>
<dbReference type="InterPro" id="IPR002563">
    <property type="entry name" value="Flavin_Rdtase-like_dom"/>
</dbReference>
<reference evidence="5" key="2">
    <citation type="submission" date="2020-09" db="EMBL/GenBank/DDBJ databases">
        <authorList>
            <person name="Sun Q."/>
            <person name="Zhou Y."/>
        </authorList>
    </citation>
    <scope>NUCLEOTIDE SEQUENCE</scope>
    <source>
        <strain evidence="5">CGMCC 1.15152</strain>
    </source>
</reference>
<name>A0A917DJT5_9MICO</name>
<organism evidence="5 6">
    <name type="scientific">Microbacterium faecale</name>
    <dbReference type="NCBI Taxonomy" id="1804630"/>
    <lineage>
        <taxon>Bacteria</taxon>
        <taxon>Bacillati</taxon>
        <taxon>Actinomycetota</taxon>
        <taxon>Actinomycetes</taxon>
        <taxon>Micrococcales</taxon>
        <taxon>Microbacteriaceae</taxon>
        <taxon>Microbacterium</taxon>
    </lineage>
</organism>
<evidence type="ECO:0000256" key="2">
    <source>
        <dbReference type="ARBA" id="ARBA00022630"/>
    </source>
</evidence>
<dbReference type="SUPFAM" id="SSF50475">
    <property type="entry name" value="FMN-binding split barrel"/>
    <property type="match status" value="1"/>
</dbReference>
<evidence type="ECO:0000259" key="4">
    <source>
        <dbReference type="Pfam" id="PF01613"/>
    </source>
</evidence>
<proteinExistence type="inferred from homology"/>
<dbReference type="Pfam" id="PF01613">
    <property type="entry name" value="Flavin_Reduct"/>
    <property type="match status" value="1"/>
</dbReference>
<dbReference type="EMBL" id="BMHO01000001">
    <property type="protein sequence ID" value="GGD42655.1"/>
    <property type="molecule type" value="Genomic_DNA"/>
</dbReference>
<sequence length="206" mass="22432">MPSHVIAQPETLYVGTPAYLIASENPDGTTNLAPASSYWALGNMLVLGLETDGQTVTNLLERGDMTVNFPSGELWRAVIALDGTTGRNPVPDGKPRFRHEPDKFGAAGLTPQESEVVTVPRVAECRLQFEATLRRATPGLDGSYYMVEAEVVRVHADPEILKPGTPLPDPSRWSPLVYRFRHFFAAHDELGWLAKSPTADGPPPTS</sequence>
<comment type="similarity">
    <text evidence="3">Belongs to the flavoredoxin family.</text>
</comment>
<dbReference type="InterPro" id="IPR012349">
    <property type="entry name" value="Split_barrel_FMN-bd"/>
</dbReference>
<keyword evidence="6" id="KW-1185">Reference proteome</keyword>
<dbReference type="PANTHER" id="PTHR43567">
    <property type="entry name" value="FLAVOREDOXIN-RELATED-RELATED"/>
    <property type="match status" value="1"/>
</dbReference>
<feature type="domain" description="Flavin reductase like" evidence="4">
    <location>
        <begin position="15"/>
        <end position="185"/>
    </location>
</feature>
<accession>A0A917DJT5</accession>
<comment type="cofactor">
    <cofactor evidence="1">
        <name>FMN</name>
        <dbReference type="ChEBI" id="CHEBI:58210"/>
    </cofactor>
</comment>
<dbReference type="GO" id="GO:0016646">
    <property type="term" value="F:oxidoreductase activity, acting on the CH-NH group of donors, NAD or NADP as acceptor"/>
    <property type="evidence" value="ECO:0007669"/>
    <property type="project" value="UniProtKB-ARBA"/>
</dbReference>
<dbReference type="PANTHER" id="PTHR43567:SF1">
    <property type="entry name" value="FLAVOREDOXIN"/>
    <property type="match status" value="1"/>
</dbReference>
<dbReference type="Proteomes" id="UP000633205">
    <property type="component" value="Unassembled WGS sequence"/>
</dbReference>
<evidence type="ECO:0000256" key="3">
    <source>
        <dbReference type="ARBA" id="ARBA00038054"/>
    </source>
</evidence>
<dbReference type="InterPro" id="IPR052174">
    <property type="entry name" value="Flavoredoxin"/>
</dbReference>
<dbReference type="GO" id="GO:0010181">
    <property type="term" value="F:FMN binding"/>
    <property type="evidence" value="ECO:0007669"/>
    <property type="project" value="InterPro"/>
</dbReference>
<keyword evidence="2" id="KW-0285">Flavoprotein</keyword>
<evidence type="ECO:0000256" key="1">
    <source>
        <dbReference type="ARBA" id="ARBA00001917"/>
    </source>
</evidence>
<evidence type="ECO:0000313" key="5">
    <source>
        <dbReference type="EMBL" id="GGD42655.1"/>
    </source>
</evidence>
<reference evidence="5" key="1">
    <citation type="journal article" date="2014" name="Int. J. Syst. Evol. Microbiol.">
        <title>Complete genome sequence of Corynebacterium casei LMG S-19264T (=DSM 44701T), isolated from a smear-ripened cheese.</title>
        <authorList>
            <consortium name="US DOE Joint Genome Institute (JGI-PGF)"/>
            <person name="Walter F."/>
            <person name="Albersmeier A."/>
            <person name="Kalinowski J."/>
            <person name="Ruckert C."/>
        </authorList>
    </citation>
    <scope>NUCLEOTIDE SEQUENCE</scope>
    <source>
        <strain evidence="5">CGMCC 1.15152</strain>
    </source>
</reference>
<protein>
    <recommendedName>
        <fullName evidence="4">Flavin reductase like domain-containing protein</fullName>
    </recommendedName>
</protein>
<comment type="caution">
    <text evidence="5">The sequence shown here is derived from an EMBL/GenBank/DDBJ whole genome shotgun (WGS) entry which is preliminary data.</text>
</comment>
<gene>
    <name evidence="5" type="primary">ydfE</name>
    <name evidence="5" type="ORF">GCM10010915_24680</name>
</gene>
<evidence type="ECO:0000313" key="6">
    <source>
        <dbReference type="Proteomes" id="UP000633205"/>
    </source>
</evidence>
<dbReference type="AlphaFoldDB" id="A0A917DJT5"/>